<dbReference type="EMBL" id="JBJVNI010000035">
    <property type="protein sequence ID" value="MFM9615446.1"/>
    <property type="molecule type" value="Genomic_DNA"/>
</dbReference>
<dbReference type="Pfam" id="PF04149">
    <property type="entry name" value="DUF397"/>
    <property type="match status" value="2"/>
</dbReference>
<gene>
    <name evidence="2" type="ORF">ACKI18_43010</name>
</gene>
<keyword evidence="3" id="KW-1185">Reference proteome</keyword>
<feature type="domain" description="DUF397" evidence="1">
    <location>
        <begin position="39"/>
        <end position="91"/>
    </location>
</feature>
<reference evidence="2 3" key="1">
    <citation type="submission" date="2024-12" db="EMBL/GenBank/DDBJ databases">
        <title>Forecasting of Potato common scab and diversities of Pathogenic streptomyces spp. in china.</title>
        <authorList>
            <person name="Handique U."/>
            <person name="Wu J."/>
        </authorList>
    </citation>
    <scope>NUCLEOTIDE SEQUENCE [LARGE SCALE GENOMIC DNA]</scope>
    <source>
        <strain evidence="2 3">ZRIMU1530</strain>
    </source>
</reference>
<protein>
    <submittedName>
        <fullName evidence="2">DUF397 domain-containing protein</fullName>
    </submittedName>
</protein>
<evidence type="ECO:0000313" key="2">
    <source>
        <dbReference type="EMBL" id="MFM9615446.1"/>
    </source>
</evidence>
<name>A0ABW9I641_9ACTN</name>
<feature type="domain" description="DUF397" evidence="1">
    <location>
        <begin position="11"/>
        <end position="31"/>
    </location>
</feature>
<proteinExistence type="predicted"/>
<sequence>MASSRVDLSDAHWLKSSYSNAGGGNCVEVASDFPGAAIWRKSSYSNAGGGDCVETATNLPHLVPVRDTKLPHSPTLLLPATAWTPFLAGLKDAGAHASS</sequence>
<dbReference type="RefSeq" id="WP_109363779.1">
    <property type="nucleotide sequence ID" value="NZ_JBJVNI010000035.1"/>
</dbReference>
<organism evidence="2 3">
    <name type="scientific">Streptomyces niveiscabiei</name>
    <dbReference type="NCBI Taxonomy" id="164115"/>
    <lineage>
        <taxon>Bacteria</taxon>
        <taxon>Bacillati</taxon>
        <taxon>Actinomycetota</taxon>
        <taxon>Actinomycetes</taxon>
        <taxon>Kitasatosporales</taxon>
        <taxon>Streptomycetaceae</taxon>
        <taxon>Streptomyces</taxon>
    </lineage>
</organism>
<evidence type="ECO:0000313" key="3">
    <source>
        <dbReference type="Proteomes" id="UP001631957"/>
    </source>
</evidence>
<accession>A0ABW9I641</accession>
<comment type="caution">
    <text evidence="2">The sequence shown here is derived from an EMBL/GenBank/DDBJ whole genome shotgun (WGS) entry which is preliminary data.</text>
</comment>
<dbReference type="Proteomes" id="UP001631957">
    <property type="component" value="Unassembled WGS sequence"/>
</dbReference>
<evidence type="ECO:0000259" key="1">
    <source>
        <dbReference type="Pfam" id="PF04149"/>
    </source>
</evidence>
<dbReference type="InterPro" id="IPR007278">
    <property type="entry name" value="DUF397"/>
</dbReference>